<reference evidence="2 3" key="1">
    <citation type="submission" date="2024-02" db="EMBL/GenBank/DDBJ databases">
        <authorList>
            <person name="Daric V."/>
            <person name="Darras S."/>
        </authorList>
    </citation>
    <scope>NUCLEOTIDE SEQUENCE [LARGE SCALE GENOMIC DNA]</scope>
</reference>
<accession>A0ABP0F0H2</accession>
<gene>
    <name evidence="2" type="ORF">CVLEPA_LOCUS816</name>
</gene>
<keyword evidence="1" id="KW-0732">Signal</keyword>
<keyword evidence="3" id="KW-1185">Reference proteome</keyword>
<feature type="chain" id="PRO_5046727677" evidence="1">
    <location>
        <begin position="20"/>
        <end position="99"/>
    </location>
</feature>
<name>A0ABP0F0H2_CLALP</name>
<protein>
    <submittedName>
        <fullName evidence="2">Uncharacterized protein</fullName>
    </submittedName>
</protein>
<feature type="signal peptide" evidence="1">
    <location>
        <begin position="1"/>
        <end position="19"/>
    </location>
</feature>
<evidence type="ECO:0000256" key="1">
    <source>
        <dbReference type="SAM" id="SignalP"/>
    </source>
</evidence>
<sequence>MKNVVFVLTLIFFVAAICAVPLDKRNSYNGLVEKSSRDSLIRSKRSYHIMRVTIMCDNPCRRHPQTKKYMGSCINKPYPHLCNFCRYSFHCGQFSSYVA</sequence>
<comment type="caution">
    <text evidence="2">The sequence shown here is derived from an EMBL/GenBank/DDBJ whole genome shotgun (WGS) entry which is preliminary data.</text>
</comment>
<organism evidence="2 3">
    <name type="scientific">Clavelina lepadiformis</name>
    <name type="common">Light-bulb sea squirt</name>
    <name type="synonym">Ascidia lepadiformis</name>
    <dbReference type="NCBI Taxonomy" id="159417"/>
    <lineage>
        <taxon>Eukaryota</taxon>
        <taxon>Metazoa</taxon>
        <taxon>Chordata</taxon>
        <taxon>Tunicata</taxon>
        <taxon>Ascidiacea</taxon>
        <taxon>Aplousobranchia</taxon>
        <taxon>Clavelinidae</taxon>
        <taxon>Clavelina</taxon>
    </lineage>
</organism>
<dbReference type="EMBL" id="CAWYQH010000001">
    <property type="protein sequence ID" value="CAK8671777.1"/>
    <property type="molecule type" value="Genomic_DNA"/>
</dbReference>
<evidence type="ECO:0000313" key="2">
    <source>
        <dbReference type="EMBL" id="CAK8671777.1"/>
    </source>
</evidence>
<proteinExistence type="predicted"/>
<evidence type="ECO:0000313" key="3">
    <source>
        <dbReference type="Proteomes" id="UP001642483"/>
    </source>
</evidence>
<dbReference type="Proteomes" id="UP001642483">
    <property type="component" value="Unassembled WGS sequence"/>
</dbReference>